<evidence type="ECO:0000313" key="3">
    <source>
        <dbReference type="Proteomes" id="UP000501926"/>
    </source>
</evidence>
<sequence length="55" mass="6716">MNKSRGEAFAVNCHKCIHSQNGQMLRPYTMRQTSLLLEFFKKLKCYKKRTFYFEY</sequence>
<name>Q1PWL0_KUEST</name>
<evidence type="ECO:0000313" key="2">
    <source>
        <dbReference type="EMBL" id="QII13892.1"/>
    </source>
</evidence>
<gene>
    <name evidence="2" type="ORF">KsCSTR_45130</name>
    <name evidence="1" type="ORF">kustc0878</name>
</gene>
<protein>
    <submittedName>
        <fullName evidence="1">Uncharacterized protein</fullName>
    </submittedName>
</protein>
<dbReference type="AlphaFoldDB" id="Q1PWL0"/>
<reference evidence="2 3" key="3">
    <citation type="submission" date="2020-02" db="EMBL/GenBank/DDBJ databases">
        <title>Newly sequenced genome of strain CSTR1 showed variability in Candidatus Kuenenia stuttgartiensis genomes.</title>
        <authorList>
            <person name="Ding C."/>
            <person name="Adrian L."/>
        </authorList>
    </citation>
    <scope>NUCLEOTIDE SEQUENCE [LARGE SCALE GENOMIC DNA]</scope>
    <source>
        <strain evidence="2 3">CSTR1</strain>
    </source>
</reference>
<evidence type="ECO:0000313" key="1">
    <source>
        <dbReference type="EMBL" id="CAJ71623.1"/>
    </source>
</evidence>
<reference evidence="1" key="2">
    <citation type="submission" date="2006-01" db="EMBL/GenBank/DDBJ databases">
        <authorList>
            <person name="Genoscope"/>
        </authorList>
    </citation>
    <scope>NUCLEOTIDE SEQUENCE</scope>
</reference>
<proteinExistence type="predicted"/>
<dbReference type="EMBL" id="CT573073">
    <property type="protein sequence ID" value="CAJ71623.1"/>
    <property type="molecule type" value="Genomic_DNA"/>
</dbReference>
<reference evidence="1" key="1">
    <citation type="journal article" date="2006" name="Nature">
        <title>Deciphering the evolution and metabolism of an anammox bacterium from a community genome.</title>
        <authorList>
            <person name="Strous M."/>
            <person name="Pelletier E."/>
            <person name="Mangenot S."/>
            <person name="Rattei T."/>
            <person name="Lehner A."/>
            <person name="Taylor M.W."/>
            <person name="Horn M."/>
            <person name="Daims H."/>
            <person name="Bartol-Mavel D."/>
            <person name="Wincker P."/>
            <person name="Barbe V."/>
            <person name="Fonknechten N."/>
            <person name="Vallenet D."/>
            <person name="Segurens B."/>
            <person name="Schenowitz-Truong C."/>
            <person name="Medigue C."/>
            <person name="Collingro A."/>
            <person name="Snel B."/>
            <person name="Dutilh B.E."/>
            <person name="OpDenCamp H.J.M."/>
            <person name="vanDerDrift C."/>
            <person name="Cirpus I."/>
            <person name="vanDePas-Schoonen K.T."/>
            <person name="Harhangi H.R."/>
            <person name="vanNiftrik L."/>
            <person name="Schmid M."/>
            <person name="Keltjens J."/>
            <person name="vanDeVossenberg J."/>
            <person name="Kartal B."/>
            <person name="Meier H."/>
            <person name="Frishman D."/>
            <person name="Huynen M.A."/>
            <person name="Mewes H."/>
            <person name="Weissenbach J."/>
            <person name="Jetten M.S.M."/>
            <person name="Wagner M."/>
            <person name="LePaslier D."/>
        </authorList>
    </citation>
    <scope>NUCLEOTIDE SEQUENCE</scope>
</reference>
<dbReference type="EMBL" id="CP049055">
    <property type="protein sequence ID" value="QII13892.1"/>
    <property type="molecule type" value="Genomic_DNA"/>
</dbReference>
<dbReference type="Proteomes" id="UP000501926">
    <property type="component" value="Chromosome"/>
</dbReference>
<organism evidence="1">
    <name type="scientific">Kuenenia stuttgartiensis</name>
    <dbReference type="NCBI Taxonomy" id="174633"/>
    <lineage>
        <taxon>Bacteria</taxon>
        <taxon>Pseudomonadati</taxon>
        <taxon>Planctomycetota</taxon>
        <taxon>Candidatus Brocadiia</taxon>
        <taxon>Candidatus Brocadiales</taxon>
        <taxon>Candidatus Brocadiaceae</taxon>
        <taxon>Candidatus Kuenenia</taxon>
    </lineage>
</organism>
<accession>Q1PWL0</accession>